<dbReference type="InterPro" id="IPR040676">
    <property type="entry name" value="DUF5641"/>
</dbReference>
<protein>
    <recommendedName>
        <fullName evidence="3">Integrase catalytic domain-containing protein</fullName>
    </recommendedName>
</protein>
<dbReference type="PANTHER" id="PTHR47331">
    <property type="entry name" value="PHD-TYPE DOMAIN-CONTAINING PROTEIN"/>
    <property type="match status" value="1"/>
</dbReference>
<dbReference type="InterPro" id="IPR041588">
    <property type="entry name" value="Integrase_H2C2"/>
</dbReference>
<dbReference type="GO" id="GO:0003676">
    <property type="term" value="F:nucleic acid binding"/>
    <property type="evidence" value="ECO:0007669"/>
    <property type="project" value="InterPro"/>
</dbReference>
<dbReference type="InterPro" id="IPR005312">
    <property type="entry name" value="DUF1759"/>
</dbReference>
<dbReference type="InterPro" id="IPR043502">
    <property type="entry name" value="DNA/RNA_pol_sf"/>
</dbReference>
<dbReference type="InterPro" id="IPR001584">
    <property type="entry name" value="Integrase_cat-core"/>
</dbReference>
<evidence type="ECO:0000256" key="2">
    <source>
        <dbReference type="SAM" id="SignalP"/>
    </source>
</evidence>
<dbReference type="Pfam" id="PF05380">
    <property type="entry name" value="Peptidase_A17"/>
    <property type="match status" value="1"/>
</dbReference>
<dbReference type="GO" id="GO:0008270">
    <property type="term" value="F:zinc ion binding"/>
    <property type="evidence" value="ECO:0007669"/>
    <property type="project" value="InterPro"/>
</dbReference>
<evidence type="ECO:0000256" key="1">
    <source>
        <dbReference type="SAM" id="MobiDB-lite"/>
    </source>
</evidence>
<dbReference type="EMBL" id="HBUF01595349">
    <property type="protein sequence ID" value="CAG6774611.1"/>
    <property type="molecule type" value="Transcribed_RNA"/>
</dbReference>
<dbReference type="SUPFAM" id="SSF53098">
    <property type="entry name" value="Ribonuclease H-like"/>
    <property type="match status" value="1"/>
</dbReference>
<dbReference type="Pfam" id="PF18701">
    <property type="entry name" value="DUF5641"/>
    <property type="match status" value="1"/>
</dbReference>
<feature type="compositionally biased region" description="Low complexity" evidence="1">
    <location>
        <begin position="321"/>
        <end position="343"/>
    </location>
</feature>
<dbReference type="InterPro" id="IPR012337">
    <property type="entry name" value="RNaseH-like_sf"/>
</dbReference>
<dbReference type="GO" id="GO:0042575">
    <property type="term" value="C:DNA polymerase complex"/>
    <property type="evidence" value="ECO:0007669"/>
    <property type="project" value="UniProtKB-ARBA"/>
</dbReference>
<dbReference type="InterPro" id="IPR008042">
    <property type="entry name" value="Retrotrans_Pao"/>
</dbReference>
<feature type="chain" id="PRO_5034881296" description="Integrase catalytic domain-containing protein" evidence="2">
    <location>
        <begin position="17"/>
        <end position="1772"/>
    </location>
</feature>
<dbReference type="InterPro" id="IPR036397">
    <property type="entry name" value="RNaseH_sf"/>
</dbReference>
<sequence length="1772" mass="199230">MRYLFWLFFILGGVATMAPTISEKIKCAVSNRERYFQKIQAIFDLIKVPAKQAEFLVRCSNLEDAYSKFEVQTELINLLNEQVDDSTEVVLTLPGSKALDDIYYTVKAHWASIRQAEAASSSQTAQAEAPAPVAHIPRAKLPTINVPTFGGDISEFLSWKSLFDELVHRSDNLTDIQKFSYLRSYLCGSALKCIDTIGFTSANYTLAYKSLSDRFSKKRTLASTLMNKLLEFKPLQTDTISGLRSFIDDFYVVVESIKSLTINNLDEFILVHLGLRILDPVSSMEFERESVNTQFPTFAQLVKFVKNKANILEQTAETQVSRPSSGFPSYSSKPSSGFPSSPSKPRRFEPKPKVSLVGAHQQVNKHWKDSNVKCYVCNKGPHRLTQCEKFQGLDSSKRFTVVKEMKLCFSCLSSTHAASDCKSIYRCRTCGSDRHHSMLHSSSSNKMSTQVDQHMPVSKADVAISGHLLSSSTVLLGTAVVRIQDIAGQWVPVRCIIDMGSQVSIISERLANGLRLPRKHSSLKVAGVGAASCVTTKGKLLCKVLPSSKTMLSDSHHHRYPLDIEAVIMPQITSTLPHQLSSDILKRFQHLNLADTTYYHNDSQLTSIELLLGAEYYSDIILHSLPIISGSPSAVPSIFGYLLLGKALVESSSDQCSSSLFISTIDDDVSTQLQKFWSLEEIVPSSPIISKEDQKCEDHFISTHSRDPTGRYIVRLPFRDDCDSLGSNRGKALRLFNSLERRLDNNSDMKKLYAENLQTYLDLDHMEIAPTQADYYLSHHGVYREHSSTTRLRVVFNPNLTSTTGKTLSQVLLTGPKLQFDIQDILVLFRLNPVALCCDIQAMYRCILLAPEDRIYQHILWRNDKSDDLIEYELKTVTFGLGPSPFLAQRVIKQLAIDEKEKYPCASQVLLESIYVDDIVTGSDSISSARFLRDQLVALLKCGGFSLRKWMCSHPEVLSDLSSDLCETPNNLGSTESFKILGIQWSPPTDSFIYSISIDPTNQPTTKRQVLSLIASIYDVNGLLSPVTIYMKIFMQQIWLHKDITWDTPLPSDLQKRWDTLISEIHLLSKIKIPRYMLHPKYLSVDIVGFADASSAAFAAVVFLRVVRGDGLVDTHLVRAKTRVAPLKVQTINKLELCAAVLLAQVCHSLAFLHQKLRISNTYLFSDSETVLAWLKIQPHCLKTFVANRVVKILELSDPTQWRYVSTKENSADVASRGQLPSQLLENQLWFCGPSFLQLDPSQWPLSKVNVPNNSLPEMKLAEPIILTVQSVVSSDLIKVIERFSSLSKLQQVIGYVLRFINNVRYPNRRVTGARLSIKELDSSLQTCLKISQNVYLSEEIKLVRKGDECSSHLHSLSPLLNSAGLLVVGGRLANAAIPEYAKHPILLSKQCHLTWLIINMYHVLTLHGGPKIVQALVQRRYWIVNGRNVIRSIIFKCVSCAKIKARTYQPIMADLPKSRVSQGRPFINVGVDFAGPFSYKTGPRRNSPVDKCYMALFICMATKCVHLEVVSSLSTPAFIASLDRFISRRGLPKIIFSDNGTNFRGASSYLQDVQRFLRNSSSEITHYLLTHEVTWSFIPVNSPSWGGLWESNIKCAKTHLKQVLHGQSLNFESYRSIFSRVESCLNSRPLCSVSSSPNDGIDYLSPGHFLIGAPLLARPDHEEADYDHMSINRRWRLISQATFSFWNRWSRSYINTLIQRRKWTKPCPPMQVGDIVLIQTNSTPPQSWPLGRVVSLHPGQDDQVVRLVKVKTQQGEILRPVAKLVPLPVDH</sequence>
<dbReference type="Pfam" id="PF17921">
    <property type="entry name" value="Integrase_H2C2"/>
    <property type="match status" value="1"/>
</dbReference>
<evidence type="ECO:0000313" key="4">
    <source>
        <dbReference type="EMBL" id="CAG6774611.1"/>
    </source>
</evidence>
<name>A0A8D9F297_9HEMI</name>
<dbReference type="Pfam" id="PF03564">
    <property type="entry name" value="DUF1759"/>
    <property type="match status" value="1"/>
</dbReference>
<dbReference type="SMART" id="SM00343">
    <property type="entry name" value="ZnF_C2HC"/>
    <property type="match status" value="2"/>
</dbReference>
<organism evidence="4">
    <name type="scientific">Cacopsylla melanoneura</name>
    <dbReference type="NCBI Taxonomy" id="428564"/>
    <lineage>
        <taxon>Eukaryota</taxon>
        <taxon>Metazoa</taxon>
        <taxon>Ecdysozoa</taxon>
        <taxon>Arthropoda</taxon>
        <taxon>Hexapoda</taxon>
        <taxon>Insecta</taxon>
        <taxon>Pterygota</taxon>
        <taxon>Neoptera</taxon>
        <taxon>Paraneoptera</taxon>
        <taxon>Hemiptera</taxon>
        <taxon>Sternorrhyncha</taxon>
        <taxon>Psylloidea</taxon>
        <taxon>Psyllidae</taxon>
        <taxon>Psyllinae</taxon>
        <taxon>Cacopsylla</taxon>
    </lineage>
</organism>
<accession>A0A8D9F297</accession>
<keyword evidence="2" id="KW-0732">Signal</keyword>
<dbReference type="GO" id="GO:0071897">
    <property type="term" value="P:DNA biosynthetic process"/>
    <property type="evidence" value="ECO:0007669"/>
    <property type="project" value="UniProtKB-ARBA"/>
</dbReference>
<feature type="signal peptide" evidence="2">
    <location>
        <begin position="1"/>
        <end position="16"/>
    </location>
</feature>
<proteinExistence type="predicted"/>
<dbReference type="PROSITE" id="PS50994">
    <property type="entry name" value="INTEGRASE"/>
    <property type="match status" value="1"/>
</dbReference>
<dbReference type="InterPro" id="IPR001878">
    <property type="entry name" value="Znf_CCHC"/>
</dbReference>
<feature type="domain" description="Integrase catalytic" evidence="3">
    <location>
        <begin position="1462"/>
        <end position="1655"/>
    </location>
</feature>
<dbReference type="SUPFAM" id="SSF56672">
    <property type="entry name" value="DNA/RNA polymerases"/>
    <property type="match status" value="1"/>
</dbReference>
<dbReference type="Gene3D" id="3.30.420.10">
    <property type="entry name" value="Ribonuclease H-like superfamily/Ribonuclease H"/>
    <property type="match status" value="1"/>
</dbReference>
<feature type="region of interest" description="Disordered" evidence="1">
    <location>
        <begin position="316"/>
        <end position="354"/>
    </location>
</feature>
<dbReference type="GO" id="GO:0015074">
    <property type="term" value="P:DNA integration"/>
    <property type="evidence" value="ECO:0007669"/>
    <property type="project" value="InterPro"/>
</dbReference>
<reference evidence="4" key="1">
    <citation type="submission" date="2021-05" db="EMBL/GenBank/DDBJ databases">
        <authorList>
            <person name="Alioto T."/>
            <person name="Alioto T."/>
            <person name="Gomez Garrido J."/>
        </authorList>
    </citation>
    <scope>NUCLEOTIDE SEQUENCE</scope>
</reference>
<dbReference type="PANTHER" id="PTHR47331:SF5">
    <property type="entry name" value="RIBONUCLEASE H"/>
    <property type="match status" value="1"/>
</dbReference>
<evidence type="ECO:0000259" key="3">
    <source>
        <dbReference type="PROSITE" id="PS50994"/>
    </source>
</evidence>